<dbReference type="EMBL" id="BPQB01000002">
    <property type="protein sequence ID" value="GJE85188.1"/>
    <property type="molecule type" value="Genomic_DNA"/>
</dbReference>
<dbReference type="Pfam" id="PF06101">
    <property type="entry name" value="Vps62"/>
    <property type="match status" value="1"/>
</dbReference>
<keyword evidence="1" id="KW-0732">Signal</keyword>
<organism evidence="2 3">
    <name type="scientific">Phanerochaete sordida</name>
    <dbReference type="NCBI Taxonomy" id="48140"/>
    <lineage>
        <taxon>Eukaryota</taxon>
        <taxon>Fungi</taxon>
        <taxon>Dikarya</taxon>
        <taxon>Basidiomycota</taxon>
        <taxon>Agaricomycotina</taxon>
        <taxon>Agaricomycetes</taxon>
        <taxon>Polyporales</taxon>
        <taxon>Phanerochaetaceae</taxon>
        <taxon>Phanerochaete</taxon>
    </lineage>
</organism>
<sequence>MSWSTLRLACLLGVVPSLVYAAPAVTPLPSYVTQFAPLSHLDSTEVYFPADVANHLTHVQPEEDMSAIASSVTFSTIGSLSSDVFLTSKDTVEDIQNVASWLNGVKPESTGLTSAPATIVAVQKAGGIVDAFYFYFYSYDHATYLGLQFGDHVGDWEHSMVRFVNGVPQDIYLSAHDGGSAYTYSALPSQNGRAITYIANGTHANYASPGSHQHDLPGLDDQTDAGSIWDVTLNFRGYWFDNSTQTFTVASGAGTGGSVEAGEGVGWLNFAGRWGDEQYDLFHEGQYCVTSDECKYVSGPTGPIAKNLGRTAVCQDESSCTIQTSV</sequence>
<proteinExistence type="predicted"/>
<dbReference type="Proteomes" id="UP000703269">
    <property type="component" value="Unassembled WGS sequence"/>
</dbReference>
<evidence type="ECO:0000256" key="1">
    <source>
        <dbReference type="SAM" id="SignalP"/>
    </source>
</evidence>
<keyword evidence="3" id="KW-1185">Reference proteome</keyword>
<feature type="signal peptide" evidence="1">
    <location>
        <begin position="1"/>
        <end position="21"/>
    </location>
</feature>
<feature type="chain" id="PRO_5040510283" evidence="1">
    <location>
        <begin position="22"/>
        <end position="326"/>
    </location>
</feature>
<dbReference type="PANTHER" id="PTHR48174">
    <property type="entry name" value="DUF946 FAMILY PROTEIN"/>
    <property type="match status" value="1"/>
</dbReference>
<evidence type="ECO:0000313" key="2">
    <source>
        <dbReference type="EMBL" id="GJE85188.1"/>
    </source>
</evidence>
<accession>A0A9P3FXV2</accession>
<dbReference type="OrthoDB" id="188042at2759"/>
<name>A0A9P3FXV2_9APHY</name>
<evidence type="ECO:0000313" key="3">
    <source>
        <dbReference type="Proteomes" id="UP000703269"/>
    </source>
</evidence>
<dbReference type="InterPro" id="IPR009291">
    <property type="entry name" value="Vps62"/>
</dbReference>
<protein>
    <submittedName>
        <fullName evidence="2">Vps62-like protein</fullName>
    </submittedName>
</protein>
<comment type="caution">
    <text evidence="2">The sequence shown here is derived from an EMBL/GenBank/DDBJ whole genome shotgun (WGS) entry which is preliminary data.</text>
</comment>
<gene>
    <name evidence="2" type="ORF">PsYK624_012660</name>
</gene>
<dbReference type="PANTHER" id="PTHR48174:SF5">
    <property type="entry name" value="VACUOLAR PROTEIN SORTING-ASSOCIATED PROTEIN 62"/>
    <property type="match status" value="1"/>
</dbReference>
<dbReference type="AlphaFoldDB" id="A0A9P3FXV2"/>
<reference evidence="2 3" key="1">
    <citation type="submission" date="2021-08" db="EMBL/GenBank/DDBJ databases">
        <title>Draft Genome Sequence of Phanerochaete sordida strain YK-624.</title>
        <authorList>
            <person name="Mori T."/>
            <person name="Dohra H."/>
            <person name="Suzuki T."/>
            <person name="Kawagishi H."/>
            <person name="Hirai H."/>
        </authorList>
    </citation>
    <scope>NUCLEOTIDE SEQUENCE [LARGE SCALE GENOMIC DNA]</scope>
    <source>
        <strain evidence="2 3">YK-624</strain>
    </source>
</reference>